<dbReference type="Gene3D" id="1.10.1470.10">
    <property type="entry name" value="YjbJ"/>
    <property type="match status" value="1"/>
</dbReference>
<reference evidence="4 5" key="1">
    <citation type="submission" date="2018-06" db="EMBL/GenBank/DDBJ databases">
        <authorList>
            <consortium name="Pathogen Informatics"/>
            <person name="Doyle S."/>
        </authorList>
    </citation>
    <scope>NUCLEOTIDE SEQUENCE [LARGE SCALE GENOMIC DNA]</scope>
    <source>
        <strain evidence="4 5">NCTC7878</strain>
    </source>
</reference>
<dbReference type="InterPro" id="IPR008462">
    <property type="entry name" value="CsbD"/>
</dbReference>
<evidence type="ECO:0000256" key="2">
    <source>
        <dbReference type="SAM" id="MobiDB-lite"/>
    </source>
</evidence>
<name>A0A2X2JYT6_STAAU</name>
<dbReference type="InterPro" id="IPR036629">
    <property type="entry name" value="YjbJ_sf"/>
</dbReference>
<feature type="domain" description="CsbD-like" evidence="3">
    <location>
        <begin position="4"/>
        <end position="51"/>
    </location>
</feature>
<evidence type="ECO:0000256" key="1">
    <source>
        <dbReference type="ARBA" id="ARBA00009129"/>
    </source>
</evidence>
<protein>
    <submittedName>
        <fullName evidence="4">CsbD-like protein</fullName>
    </submittedName>
</protein>
<feature type="region of interest" description="Disordered" evidence="2">
    <location>
        <begin position="1"/>
        <end position="52"/>
    </location>
</feature>
<evidence type="ECO:0000313" key="5">
    <source>
        <dbReference type="Proteomes" id="UP000249913"/>
    </source>
</evidence>
<dbReference type="AlphaFoldDB" id="A0A2X2JYT6"/>
<organism evidence="4 5">
    <name type="scientific">Staphylococcus aureus</name>
    <dbReference type="NCBI Taxonomy" id="1280"/>
    <lineage>
        <taxon>Bacteria</taxon>
        <taxon>Bacillati</taxon>
        <taxon>Bacillota</taxon>
        <taxon>Bacilli</taxon>
        <taxon>Bacillales</taxon>
        <taxon>Staphylococcaceae</taxon>
        <taxon>Staphylococcus</taxon>
    </lineage>
</organism>
<comment type="similarity">
    <text evidence="1">Belongs to the UPF0337 (CsbD) family.</text>
</comment>
<sequence length="52" mass="5700">MADESKFEQAKGNVKETVGNVTDNKNLENEGKEDKASGKAKEFVENAKEKAN</sequence>
<evidence type="ECO:0000313" key="4">
    <source>
        <dbReference type="EMBL" id="SPZ97193.1"/>
    </source>
</evidence>
<dbReference type="Pfam" id="PF05532">
    <property type="entry name" value="CsbD"/>
    <property type="match status" value="1"/>
</dbReference>
<proteinExistence type="inferred from homology"/>
<feature type="compositionally biased region" description="Basic and acidic residues" evidence="2">
    <location>
        <begin position="25"/>
        <end position="52"/>
    </location>
</feature>
<accession>A0A2X2JYT6</accession>
<dbReference type="SUPFAM" id="SSF69047">
    <property type="entry name" value="Hypothetical protein YjbJ"/>
    <property type="match status" value="1"/>
</dbReference>
<evidence type="ECO:0000259" key="3">
    <source>
        <dbReference type="Pfam" id="PF05532"/>
    </source>
</evidence>
<dbReference type="Proteomes" id="UP000249913">
    <property type="component" value="Unassembled WGS sequence"/>
</dbReference>
<dbReference type="EMBL" id="UAUX01000004">
    <property type="protein sequence ID" value="SPZ97193.1"/>
    <property type="molecule type" value="Genomic_DNA"/>
</dbReference>
<gene>
    <name evidence="4" type="ORF">NCTC7878_00585</name>
</gene>